<keyword evidence="7 10" id="KW-0812">Transmembrane</keyword>
<evidence type="ECO:0000256" key="6">
    <source>
        <dbReference type="ARBA" id="ARBA00022475"/>
    </source>
</evidence>
<feature type="transmembrane region" description="Helical" evidence="10">
    <location>
        <begin position="51"/>
        <end position="68"/>
    </location>
</feature>
<organism evidence="11 12">
    <name type="scientific">Xanthocytophaga flava</name>
    <dbReference type="NCBI Taxonomy" id="3048013"/>
    <lineage>
        <taxon>Bacteria</taxon>
        <taxon>Pseudomonadati</taxon>
        <taxon>Bacteroidota</taxon>
        <taxon>Cytophagia</taxon>
        <taxon>Cytophagales</taxon>
        <taxon>Rhodocytophagaceae</taxon>
        <taxon>Xanthocytophaga</taxon>
    </lineage>
</organism>
<feature type="transmembrane region" description="Helical" evidence="10">
    <location>
        <begin position="223"/>
        <end position="243"/>
    </location>
</feature>
<evidence type="ECO:0000256" key="4">
    <source>
        <dbReference type="ARBA" id="ARBA00017522"/>
    </source>
</evidence>
<name>A0ABT7CCH8_9BACT</name>
<feature type="transmembrane region" description="Helical" evidence="10">
    <location>
        <begin position="202"/>
        <end position="217"/>
    </location>
</feature>
<evidence type="ECO:0000256" key="3">
    <source>
        <dbReference type="ARBA" id="ARBA00006669"/>
    </source>
</evidence>
<comment type="similarity">
    <text evidence="3">Belongs to the nicotinamide ribonucleoside (NR) uptake permease (TC 4.B.1) family.</text>
</comment>
<dbReference type="NCBIfam" id="TIGR01528">
    <property type="entry name" value="NMN_trans_PnuC"/>
    <property type="match status" value="1"/>
</dbReference>
<feature type="transmembrane region" description="Helical" evidence="10">
    <location>
        <begin position="175"/>
        <end position="195"/>
    </location>
</feature>
<comment type="caution">
    <text evidence="11">The sequence shown here is derived from an EMBL/GenBank/DDBJ whole genome shotgun (WGS) entry which is preliminary data.</text>
</comment>
<feature type="transmembrane region" description="Helical" evidence="10">
    <location>
        <begin position="100"/>
        <end position="118"/>
    </location>
</feature>
<dbReference type="PANTHER" id="PTHR36122:SF2">
    <property type="entry name" value="NICOTINAMIDE RIBOSIDE TRANSPORTER PNUC"/>
    <property type="match status" value="1"/>
</dbReference>
<comment type="subcellular location">
    <subcellularLocation>
        <location evidence="2">Cell membrane</location>
        <topology evidence="2">Multi-pass membrane protein</topology>
    </subcellularLocation>
</comment>
<keyword evidence="8 10" id="KW-1133">Transmembrane helix</keyword>
<keyword evidence="5" id="KW-0813">Transport</keyword>
<keyword evidence="9 10" id="KW-0472">Membrane</keyword>
<protein>
    <recommendedName>
        <fullName evidence="4">Nicotinamide riboside transporter PnuC</fullName>
    </recommendedName>
</protein>
<evidence type="ECO:0000256" key="5">
    <source>
        <dbReference type="ARBA" id="ARBA00022448"/>
    </source>
</evidence>
<evidence type="ECO:0000256" key="10">
    <source>
        <dbReference type="SAM" id="Phobius"/>
    </source>
</evidence>
<gene>
    <name evidence="11" type="primary">pnuC</name>
    <name evidence="11" type="ORF">QNI19_00425</name>
</gene>
<evidence type="ECO:0000313" key="11">
    <source>
        <dbReference type="EMBL" id="MDJ1491369.1"/>
    </source>
</evidence>
<evidence type="ECO:0000256" key="2">
    <source>
        <dbReference type="ARBA" id="ARBA00004651"/>
    </source>
</evidence>
<sequence length="252" mass="29801">MRDCIFLHRKYNKSTFFDLRIRKYFNSVVLASFESFFHIENTFVNILGYSLSYLELFGVITGIGGVWLASIAHVWTWPVGIVNVILSFFLFYQIQLYPDMFLQVFFLITSLMGWWKWLNPEKYEADQKDQLKVSFLSSKDWVTWCIVTLVATGALGTFASYLHVLFPILFSKPSAFPYLDSFTTVASIIATFWMIRKKIECWYAWILIDVISTYMYYTKDVKFYSLLYLIFCFLAANGAFNWWKIHQKYSLN</sequence>
<keyword evidence="6" id="KW-1003">Cell membrane</keyword>
<evidence type="ECO:0000256" key="7">
    <source>
        <dbReference type="ARBA" id="ARBA00022692"/>
    </source>
</evidence>
<keyword evidence="12" id="KW-1185">Reference proteome</keyword>
<feature type="transmembrane region" description="Helical" evidence="10">
    <location>
        <begin position="75"/>
        <end position="94"/>
    </location>
</feature>
<dbReference type="Proteomes" id="UP001228581">
    <property type="component" value="Unassembled WGS sequence"/>
</dbReference>
<dbReference type="InterPro" id="IPR006419">
    <property type="entry name" value="NMN_transpt_PnuC"/>
</dbReference>
<reference evidence="11 12" key="1">
    <citation type="submission" date="2023-05" db="EMBL/GenBank/DDBJ databases">
        <authorList>
            <person name="Zhang X."/>
        </authorList>
    </citation>
    <scope>NUCLEOTIDE SEQUENCE [LARGE SCALE GENOMIC DNA]</scope>
    <source>
        <strain evidence="11 12">DM2B3-1</strain>
    </source>
</reference>
<dbReference type="Pfam" id="PF04973">
    <property type="entry name" value="NMN_transporter"/>
    <property type="match status" value="1"/>
</dbReference>
<dbReference type="EMBL" id="JASJOT010000001">
    <property type="protein sequence ID" value="MDJ1491369.1"/>
    <property type="molecule type" value="Genomic_DNA"/>
</dbReference>
<evidence type="ECO:0000256" key="8">
    <source>
        <dbReference type="ARBA" id="ARBA00022989"/>
    </source>
</evidence>
<proteinExistence type="inferred from homology"/>
<feature type="transmembrane region" description="Helical" evidence="10">
    <location>
        <begin position="141"/>
        <end position="163"/>
    </location>
</feature>
<evidence type="ECO:0000256" key="9">
    <source>
        <dbReference type="ARBA" id="ARBA00023136"/>
    </source>
</evidence>
<accession>A0ABT7CCH8</accession>
<evidence type="ECO:0000256" key="1">
    <source>
        <dbReference type="ARBA" id="ARBA00002672"/>
    </source>
</evidence>
<evidence type="ECO:0000313" key="12">
    <source>
        <dbReference type="Proteomes" id="UP001228581"/>
    </source>
</evidence>
<comment type="function">
    <text evidence="1">Required for nicotinamide riboside transport across the inner membrane.</text>
</comment>
<dbReference type="PANTHER" id="PTHR36122">
    <property type="entry name" value="NICOTINAMIDE RIBOSIDE TRANSPORTER PNUC"/>
    <property type="match status" value="1"/>
</dbReference>